<proteinExistence type="predicted"/>
<reference evidence="2" key="1">
    <citation type="journal article" date="2019" name="bioRxiv">
        <title>The Genome of the Zebra Mussel, Dreissena polymorpha: A Resource for Invasive Species Research.</title>
        <authorList>
            <person name="McCartney M.A."/>
            <person name="Auch B."/>
            <person name="Kono T."/>
            <person name="Mallez S."/>
            <person name="Zhang Y."/>
            <person name="Obille A."/>
            <person name="Becker A."/>
            <person name="Abrahante J.E."/>
            <person name="Garbe J."/>
            <person name="Badalamenti J.P."/>
            <person name="Herman A."/>
            <person name="Mangelson H."/>
            <person name="Liachko I."/>
            <person name="Sullivan S."/>
            <person name="Sone E.D."/>
            <person name="Koren S."/>
            <person name="Silverstein K.A.T."/>
            <person name="Beckman K.B."/>
            <person name="Gohl D.M."/>
        </authorList>
    </citation>
    <scope>NUCLEOTIDE SEQUENCE</scope>
    <source>
        <strain evidence="2">Duluth1</strain>
        <tissue evidence="2">Whole animal</tissue>
    </source>
</reference>
<protein>
    <submittedName>
        <fullName evidence="2">Uncharacterized protein</fullName>
    </submittedName>
</protein>
<dbReference type="Proteomes" id="UP000828390">
    <property type="component" value="Unassembled WGS sequence"/>
</dbReference>
<evidence type="ECO:0000313" key="2">
    <source>
        <dbReference type="EMBL" id="KAH3857386.1"/>
    </source>
</evidence>
<feature type="region of interest" description="Disordered" evidence="1">
    <location>
        <begin position="57"/>
        <end position="77"/>
    </location>
</feature>
<evidence type="ECO:0000256" key="1">
    <source>
        <dbReference type="SAM" id="MobiDB-lite"/>
    </source>
</evidence>
<keyword evidence="3" id="KW-1185">Reference proteome</keyword>
<feature type="compositionally biased region" description="Polar residues" evidence="1">
    <location>
        <begin position="66"/>
        <end position="76"/>
    </location>
</feature>
<comment type="caution">
    <text evidence="2">The sequence shown here is derived from an EMBL/GenBank/DDBJ whole genome shotgun (WGS) entry which is preliminary data.</text>
</comment>
<accession>A0A9D4R6Y4</accession>
<sequence length="101" mass="11745">MQPGHKELHCIAMSFEVPQLAPTEEMTSHHCLVQYPRRELNHRTLPRCVHRRLNTARTSKELPTARSPSSDASTLRKSLPRCVSDSLRFYETFWSLGQRSR</sequence>
<reference evidence="2" key="2">
    <citation type="submission" date="2020-11" db="EMBL/GenBank/DDBJ databases">
        <authorList>
            <person name="McCartney M.A."/>
            <person name="Auch B."/>
            <person name="Kono T."/>
            <person name="Mallez S."/>
            <person name="Becker A."/>
            <person name="Gohl D.M."/>
            <person name="Silverstein K.A.T."/>
            <person name="Koren S."/>
            <person name="Bechman K.B."/>
            <person name="Herman A."/>
            <person name="Abrahante J.E."/>
            <person name="Garbe J."/>
        </authorList>
    </citation>
    <scope>NUCLEOTIDE SEQUENCE</scope>
    <source>
        <strain evidence="2">Duluth1</strain>
        <tissue evidence="2">Whole animal</tissue>
    </source>
</reference>
<organism evidence="2 3">
    <name type="scientific">Dreissena polymorpha</name>
    <name type="common">Zebra mussel</name>
    <name type="synonym">Mytilus polymorpha</name>
    <dbReference type="NCBI Taxonomy" id="45954"/>
    <lineage>
        <taxon>Eukaryota</taxon>
        <taxon>Metazoa</taxon>
        <taxon>Spiralia</taxon>
        <taxon>Lophotrochozoa</taxon>
        <taxon>Mollusca</taxon>
        <taxon>Bivalvia</taxon>
        <taxon>Autobranchia</taxon>
        <taxon>Heteroconchia</taxon>
        <taxon>Euheterodonta</taxon>
        <taxon>Imparidentia</taxon>
        <taxon>Neoheterodontei</taxon>
        <taxon>Myida</taxon>
        <taxon>Dreissenoidea</taxon>
        <taxon>Dreissenidae</taxon>
        <taxon>Dreissena</taxon>
    </lineage>
</organism>
<evidence type="ECO:0000313" key="3">
    <source>
        <dbReference type="Proteomes" id="UP000828390"/>
    </source>
</evidence>
<name>A0A9D4R6Y4_DREPO</name>
<gene>
    <name evidence="2" type="ORF">DPMN_099993</name>
</gene>
<dbReference type="EMBL" id="JAIWYP010000003">
    <property type="protein sequence ID" value="KAH3857386.1"/>
    <property type="molecule type" value="Genomic_DNA"/>
</dbReference>
<dbReference type="AlphaFoldDB" id="A0A9D4R6Y4"/>